<evidence type="ECO:0000256" key="4">
    <source>
        <dbReference type="PIRSR" id="PIRSR610122-2"/>
    </source>
</evidence>
<dbReference type="EC" id="2.3.3.10" evidence="8"/>
<dbReference type="GO" id="GO:0003723">
    <property type="term" value="F:RNA binding"/>
    <property type="evidence" value="ECO:0007669"/>
    <property type="project" value="UniProtKB-UniRule"/>
</dbReference>
<keyword evidence="8" id="KW-0012">Acyltransferase</keyword>
<dbReference type="SUPFAM" id="SSF53901">
    <property type="entry name" value="Thiolase-like"/>
    <property type="match status" value="2"/>
</dbReference>
<feature type="binding site" evidence="4">
    <location>
        <position position="270"/>
    </location>
    <ligand>
        <name>CoA</name>
        <dbReference type="ChEBI" id="CHEBI:57287"/>
    </ligand>
</feature>
<dbReference type="NCBIfam" id="TIGR01833">
    <property type="entry name" value="HMG-CoA-S_euk"/>
    <property type="match status" value="1"/>
</dbReference>
<feature type="domain" description="RRM" evidence="7">
    <location>
        <begin position="867"/>
        <end position="1008"/>
    </location>
</feature>
<evidence type="ECO:0000313" key="9">
    <source>
        <dbReference type="Proteomes" id="UP001214628"/>
    </source>
</evidence>
<dbReference type="CDD" id="cd00827">
    <property type="entry name" value="init_cond_enzymes"/>
    <property type="match status" value="1"/>
</dbReference>
<accession>A0AAF0JFA8</accession>
<keyword evidence="2 8" id="KW-0808">Transferase</keyword>
<feature type="region of interest" description="Disordered" evidence="6">
    <location>
        <begin position="1001"/>
        <end position="1130"/>
    </location>
</feature>
<dbReference type="Proteomes" id="UP001214628">
    <property type="component" value="Chromosome 5"/>
</dbReference>
<dbReference type="InterPro" id="IPR000504">
    <property type="entry name" value="RRM_dom"/>
</dbReference>
<dbReference type="SMART" id="SM00360">
    <property type="entry name" value="RRM"/>
    <property type="match status" value="1"/>
</dbReference>
<feature type="compositionally biased region" description="Basic and acidic residues" evidence="6">
    <location>
        <begin position="582"/>
        <end position="596"/>
    </location>
</feature>
<feature type="compositionally biased region" description="Acidic residues" evidence="6">
    <location>
        <begin position="531"/>
        <end position="554"/>
    </location>
</feature>
<dbReference type="Pfam" id="PF01154">
    <property type="entry name" value="HMG_CoA_synt_N"/>
    <property type="match status" value="1"/>
</dbReference>
<dbReference type="InterPro" id="IPR000590">
    <property type="entry name" value="HMG_CoA_synt_AS"/>
</dbReference>
<dbReference type="InterPro" id="IPR010122">
    <property type="entry name" value="HMG_CoA_synthase_euk"/>
</dbReference>
<evidence type="ECO:0000313" key="8">
    <source>
        <dbReference type="EMBL" id="WFD44548.1"/>
    </source>
</evidence>
<dbReference type="GO" id="GO:0004421">
    <property type="term" value="F:hydroxymethylglutaryl-CoA synthase activity"/>
    <property type="evidence" value="ECO:0007669"/>
    <property type="project" value="UniProtKB-EC"/>
</dbReference>
<feature type="compositionally biased region" description="Polar residues" evidence="6">
    <location>
        <begin position="1048"/>
        <end position="1061"/>
    </location>
</feature>
<keyword evidence="9" id="KW-1185">Reference proteome</keyword>
<comment type="similarity">
    <text evidence="1">Belongs to the thiolase-like superfamily. HMG-CoA synthase family.</text>
</comment>
<dbReference type="SUPFAM" id="SSF54928">
    <property type="entry name" value="RNA-binding domain, RBD"/>
    <property type="match status" value="1"/>
</dbReference>
<dbReference type="InterPro" id="IPR013528">
    <property type="entry name" value="HMG_CoA_synth_N"/>
</dbReference>
<proteinExistence type="inferred from homology"/>
<dbReference type="PANTHER" id="PTHR43323">
    <property type="entry name" value="3-HYDROXY-3-METHYLGLUTARYL COENZYME A SYNTHASE"/>
    <property type="match status" value="1"/>
</dbReference>
<dbReference type="InterPro" id="IPR016039">
    <property type="entry name" value="Thiolase-like"/>
</dbReference>
<gene>
    <name evidence="8" type="primary">ERG13</name>
    <name evidence="8" type="ORF">MPSI1_003216</name>
</gene>
<feature type="compositionally biased region" description="Basic and acidic residues" evidence="6">
    <location>
        <begin position="1098"/>
        <end position="1114"/>
    </location>
</feature>
<organism evidence="8 9">
    <name type="scientific">Malassezia psittaci</name>
    <dbReference type="NCBI Taxonomy" id="1821823"/>
    <lineage>
        <taxon>Eukaryota</taxon>
        <taxon>Fungi</taxon>
        <taxon>Dikarya</taxon>
        <taxon>Basidiomycota</taxon>
        <taxon>Ustilaginomycotina</taxon>
        <taxon>Malasseziomycetes</taxon>
        <taxon>Malasseziales</taxon>
        <taxon>Malasseziaceae</taxon>
        <taxon>Malassezia</taxon>
    </lineage>
</organism>
<dbReference type="Gene3D" id="3.30.70.330">
    <property type="match status" value="1"/>
</dbReference>
<feature type="region of interest" description="Disordered" evidence="6">
    <location>
        <begin position="633"/>
        <end position="655"/>
    </location>
</feature>
<evidence type="ECO:0000256" key="5">
    <source>
        <dbReference type="PROSITE-ProRule" id="PRU00176"/>
    </source>
</evidence>
<evidence type="ECO:0000256" key="1">
    <source>
        <dbReference type="ARBA" id="ARBA00007061"/>
    </source>
</evidence>
<feature type="compositionally biased region" description="Basic and acidic residues" evidence="6">
    <location>
        <begin position="1071"/>
        <end position="1088"/>
    </location>
</feature>
<feature type="active site" description="Proton donor/acceptor" evidence="3">
    <location>
        <position position="86"/>
    </location>
</feature>
<dbReference type="GO" id="GO:0006084">
    <property type="term" value="P:acetyl-CoA metabolic process"/>
    <property type="evidence" value="ECO:0007669"/>
    <property type="project" value="InterPro"/>
</dbReference>
<sequence>MSQRPENVGIKALEVYFPKRCISEEDLEEFDGVSKGKYTIGLGQQYMAFTDDREDINSFALTAVSNLMEKYNIDPKSIGRLDVGTETIIDKSKAVKTMLMELFAPHGNTDIEGIDSKNACYGGTAALFNTINWVESSSWDGRDAIVFAGDIAIYAEGSARPVGGAGAVAMLVGPNAPLVVEPIHGTHMANAWDFYKPDLTSEYPTVDGPLTLQTYLGSVDLAYDAFRTKYNKLAEAKHLKLNKSTTSNDPRANFGLDDVDFVAMHSPYAKLVQKGFARLLYNDYLADPSNEKYADVPKEYSDLDRQSTITNKDVEKQFAALSKSAMSTKLEPGMDTVRRCGNMYTGSLYGGLASIIANKTSEELQNKRILLYSFGSGCAASFFIVRVAGSTDTIREKLQLKQRLASMQVVPCTAYVDALNTREETHNSIAHNPKGSLDDLWPNSYYLEKVDDKFRRFYQRTSSRASNGKAGGLFAVDASKPGFDSELDAMFAAPQPRNLPAESLGHVDPSSKQGADRGFPQDHTDQLLDEKDAEDESNSVTDRDDEQDESDQDDSSNTTTSEDSTSELDKLEDSDSDVELNDESKRKSDTKPKADLPDSATSAGEHEPRVLDGSLEEISDVEDMDEEQLQAFLNAKDTTGPKNPKPILEDKQDSELDRNQRSIFLGNIPMATTTSRALRKRLLRHLEQASPYPECTKIVSLRFRSVSFKTPTNDFSQNPEAANAATRRRERARKFRELQNGNDKSSAETQPLLTAQQKRKIAFINHDINDRADTVNAYVRVGDPKLVHAHLEKHQKSKQPLDPRISGHVLAALMVASVNNTLFAERHLRADLVEPLTPSEIVHAGLEKVRLADGSQVGASAQADLKRTLFVGNLDFETNEEEVRSLFEKLVREERGAPPSDATSSLRLDGAAQPSWSSAEWVQSVRIIRDKATQLGKGFAYVKFLDVACVDELLALHEAEEAFIQSKRPQARGKPSQVAKPIQLADGETFRRRVKLRKRALRLSRCKNTQTQPRDSRQQKRKANDAPHTPVKRRNDASRARSYGAPTPNGSSPTPRSSSELAQKASFLAKLPKDQRSLAKKNDADRQARRQQKKLTKKQAEKTARKLGANKERVPLPQRSAAKKIAKHRK</sequence>
<dbReference type="PROSITE" id="PS01226">
    <property type="entry name" value="HMG_COA_SYNTHASE"/>
    <property type="match status" value="1"/>
</dbReference>
<evidence type="ECO:0000256" key="6">
    <source>
        <dbReference type="SAM" id="MobiDB-lite"/>
    </source>
</evidence>
<dbReference type="Pfam" id="PF08540">
    <property type="entry name" value="HMG_CoA_synt_C"/>
    <property type="match status" value="1"/>
</dbReference>
<evidence type="ECO:0000256" key="3">
    <source>
        <dbReference type="PIRSR" id="PIRSR610122-1"/>
    </source>
</evidence>
<dbReference type="InterPro" id="IPR012677">
    <property type="entry name" value="Nucleotide-bd_a/b_plait_sf"/>
</dbReference>
<feature type="compositionally biased region" description="Basic residues" evidence="6">
    <location>
        <begin position="1121"/>
        <end position="1130"/>
    </location>
</feature>
<reference evidence="8" key="1">
    <citation type="submission" date="2023-02" db="EMBL/GenBank/DDBJ databases">
        <title>Mating type loci evolution in Malassezia.</title>
        <authorList>
            <person name="Coelho M.A."/>
        </authorList>
    </citation>
    <scope>NUCLEOTIDE SEQUENCE</scope>
    <source>
        <strain evidence="8">CBS 14136</strain>
    </source>
</reference>
<dbReference type="Gene3D" id="3.40.47.10">
    <property type="match status" value="1"/>
</dbReference>
<dbReference type="PROSITE" id="PS50102">
    <property type="entry name" value="RRM"/>
    <property type="match status" value="1"/>
</dbReference>
<feature type="compositionally biased region" description="Basic and acidic residues" evidence="6">
    <location>
        <begin position="1014"/>
        <end position="1025"/>
    </location>
</feature>
<dbReference type="InterPro" id="IPR035979">
    <property type="entry name" value="RBD_domain_sf"/>
</dbReference>
<dbReference type="EMBL" id="CP118379">
    <property type="protein sequence ID" value="WFD44548.1"/>
    <property type="molecule type" value="Genomic_DNA"/>
</dbReference>
<feature type="binding site" evidence="4">
    <location>
        <position position="274"/>
    </location>
    <ligand>
        <name>CoA</name>
        <dbReference type="ChEBI" id="CHEBI:57287"/>
    </ligand>
</feature>
<feature type="compositionally biased region" description="Basic and acidic residues" evidence="6">
    <location>
        <begin position="519"/>
        <end position="530"/>
    </location>
</feature>
<keyword evidence="5" id="KW-0694">RNA-binding</keyword>
<dbReference type="GO" id="GO:0006696">
    <property type="term" value="P:ergosterol biosynthetic process"/>
    <property type="evidence" value="ECO:0007669"/>
    <property type="project" value="TreeGrafter"/>
</dbReference>
<protein>
    <submittedName>
        <fullName evidence="8">Hydroxymethylglutaryl-CoA synthase</fullName>
        <ecNumber evidence="8">2.3.3.10</ecNumber>
    </submittedName>
</protein>
<dbReference type="PANTHER" id="PTHR43323:SF2">
    <property type="entry name" value="HYDROXYMETHYLGLUTARYL-COA SYNTHASE"/>
    <property type="match status" value="1"/>
</dbReference>
<feature type="region of interest" description="Disordered" evidence="6">
    <location>
        <begin position="497"/>
        <end position="612"/>
    </location>
</feature>
<dbReference type="FunFam" id="3.40.47.10:FF:000008">
    <property type="entry name" value="3-hydroxy-3-methylglutaryl coenzyme A synthase"/>
    <property type="match status" value="1"/>
</dbReference>
<dbReference type="GO" id="GO:0010142">
    <property type="term" value="P:farnesyl diphosphate biosynthetic process, mevalonate pathway"/>
    <property type="evidence" value="ECO:0007669"/>
    <property type="project" value="InterPro"/>
</dbReference>
<evidence type="ECO:0000259" key="7">
    <source>
        <dbReference type="PROSITE" id="PS50102"/>
    </source>
</evidence>
<dbReference type="AlphaFoldDB" id="A0AAF0JFA8"/>
<feature type="active site" description="Proton donor/acceptor" evidence="3">
    <location>
        <position position="265"/>
    </location>
</feature>
<name>A0AAF0JFA8_9BASI</name>
<evidence type="ECO:0000256" key="2">
    <source>
        <dbReference type="ARBA" id="ARBA00022679"/>
    </source>
</evidence>
<feature type="active site" description="Acyl-thioester intermediate" evidence="3">
    <location>
        <position position="120"/>
    </location>
</feature>
<dbReference type="InterPro" id="IPR013746">
    <property type="entry name" value="HMG_CoA_synt_C_dom"/>
</dbReference>